<organism evidence="1 2">
    <name type="scientific">Dendrobium nobile</name>
    <name type="common">Orchid</name>
    <dbReference type="NCBI Taxonomy" id="94219"/>
    <lineage>
        <taxon>Eukaryota</taxon>
        <taxon>Viridiplantae</taxon>
        <taxon>Streptophyta</taxon>
        <taxon>Embryophyta</taxon>
        <taxon>Tracheophyta</taxon>
        <taxon>Spermatophyta</taxon>
        <taxon>Magnoliopsida</taxon>
        <taxon>Liliopsida</taxon>
        <taxon>Asparagales</taxon>
        <taxon>Orchidaceae</taxon>
        <taxon>Epidendroideae</taxon>
        <taxon>Malaxideae</taxon>
        <taxon>Dendrobiinae</taxon>
        <taxon>Dendrobium</taxon>
    </lineage>
</organism>
<protein>
    <submittedName>
        <fullName evidence="1">Uncharacterized protein</fullName>
    </submittedName>
</protein>
<comment type="caution">
    <text evidence="1">The sequence shown here is derived from an EMBL/GenBank/DDBJ whole genome shotgun (WGS) entry which is preliminary data.</text>
</comment>
<proteinExistence type="predicted"/>
<gene>
    <name evidence="1" type="ORF">KFK09_008709</name>
</gene>
<dbReference type="EMBL" id="JAGYWB010000007">
    <property type="protein sequence ID" value="KAI0516037.1"/>
    <property type="molecule type" value="Genomic_DNA"/>
</dbReference>
<dbReference type="Proteomes" id="UP000829196">
    <property type="component" value="Unassembled WGS sequence"/>
</dbReference>
<keyword evidence="2" id="KW-1185">Reference proteome</keyword>
<name>A0A8T3BLW5_DENNO</name>
<reference evidence="1" key="1">
    <citation type="journal article" date="2022" name="Front. Genet.">
        <title>Chromosome-Scale Assembly of the Dendrobium nobile Genome Provides Insights Into the Molecular Mechanism of the Biosynthesis of the Medicinal Active Ingredient of Dendrobium.</title>
        <authorList>
            <person name="Xu Q."/>
            <person name="Niu S.-C."/>
            <person name="Li K.-L."/>
            <person name="Zheng P.-J."/>
            <person name="Zhang X.-J."/>
            <person name="Jia Y."/>
            <person name="Liu Y."/>
            <person name="Niu Y.-X."/>
            <person name="Yu L.-H."/>
            <person name="Chen D.-F."/>
            <person name="Zhang G.-Q."/>
        </authorList>
    </citation>
    <scope>NUCLEOTIDE SEQUENCE</scope>
    <source>
        <tissue evidence="1">Leaf</tissue>
    </source>
</reference>
<accession>A0A8T3BLW5</accession>
<evidence type="ECO:0000313" key="2">
    <source>
        <dbReference type="Proteomes" id="UP000829196"/>
    </source>
</evidence>
<dbReference type="AlphaFoldDB" id="A0A8T3BLW5"/>
<evidence type="ECO:0000313" key="1">
    <source>
        <dbReference type="EMBL" id="KAI0516037.1"/>
    </source>
</evidence>
<sequence length="173" mass="19217">MSVLVADEPPNSTQVCTKNHAISCGDGSSSGNAHVGLYCDESRKIELSNYRCGHPYVPITLKQESISCCPQGVCVFTPMATATPTEQKPSSPPLSQLGGSVFSGKFSWIKLQHVPIDRLIKEIFFVKDGLTMELEINAVNKNISRLEKTLIAKHIGRHIPFPYIISELKRRWY</sequence>